<dbReference type="Gene3D" id="3.10.450.390">
    <property type="entry name" value="Protein of unknown function DUF3889"/>
    <property type="match status" value="1"/>
</dbReference>
<evidence type="ECO:0000256" key="1">
    <source>
        <dbReference type="SAM" id="SignalP"/>
    </source>
</evidence>
<protein>
    <submittedName>
        <fullName evidence="2">Uncharacterized protein DUF3889</fullName>
    </submittedName>
</protein>
<organism evidence="2 3">
    <name type="scientific">Paenibacillus prosopidis</name>
    <dbReference type="NCBI Taxonomy" id="630520"/>
    <lineage>
        <taxon>Bacteria</taxon>
        <taxon>Bacillati</taxon>
        <taxon>Bacillota</taxon>
        <taxon>Bacilli</taxon>
        <taxon>Bacillales</taxon>
        <taxon>Paenibacillaceae</taxon>
        <taxon>Paenibacillus</taxon>
    </lineage>
</organism>
<dbReference type="RefSeq" id="WP_114379065.1">
    <property type="nucleotide sequence ID" value="NZ_QPJD01000003.1"/>
</dbReference>
<reference evidence="2 3" key="1">
    <citation type="submission" date="2018-07" db="EMBL/GenBank/DDBJ databases">
        <title>Genomic Encyclopedia of Type Strains, Phase III (KMG-III): the genomes of soil and plant-associated and newly described type strains.</title>
        <authorList>
            <person name="Whitman W."/>
        </authorList>
    </citation>
    <scope>NUCLEOTIDE SEQUENCE [LARGE SCALE GENOMIC DNA]</scope>
    <source>
        <strain evidence="2 3">CECT 7506</strain>
    </source>
</reference>
<feature type="signal peptide" evidence="1">
    <location>
        <begin position="1"/>
        <end position="24"/>
    </location>
</feature>
<proteinExistence type="predicted"/>
<comment type="caution">
    <text evidence="2">The sequence shown here is derived from an EMBL/GenBank/DDBJ whole genome shotgun (WGS) entry which is preliminary data.</text>
</comment>
<keyword evidence="1" id="KW-0732">Signal</keyword>
<evidence type="ECO:0000313" key="3">
    <source>
        <dbReference type="Proteomes" id="UP000252415"/>
    </source>
</evidence>
<dbReference type="EMBL" id="QPJD01000003">
    <property type="protein sequence ID" value="RCW50217.1"/>
    <property type="molecule type" value="Genomic_DNA"/>
</dbReference>
<dbReference type="OrthoDB" id="2377048at2"/>
<dbReference type="Proteomes" id="UP000252415">
    <property type="component" value="Unassembled WGS sequence"/>
</dbReference>
<feature type="chain" id="PRO_5016793484" evidence="1">
    <location>
        <begin position="25"/>
        <end position="113"/>
    </location>
</feature>
<accession>A0A368W7Y4</accession>
<dbReference type="Pfam" id="PF13028">
    <property type="entry name" value="DUF3889"/>
    <property type="match status" value="1"/>
</dbReference>
<gene>
    <name evidence="2" type="ORF">DFP97_103235</name>
</gene>
<name>A0A368W7Y4_9BACL</name>
<sequence>MLRHIVMKAVFVLLSLAHSEVIQAEGTVQYAEPNYAKWGKLAMEETSKAYRNASIVDYKYEGRTVISEGEAEERFVLWIVKDTREFGVRVSIRVKTGTDELINVRMKELNPNN</sequence>
<evidence type="ECO:0000313" key="2">
    <source>
        <dbReference type="EMBL" id="RCW50217.1"/>
    </source>
</evidence>
<dbReference type="AlphaFoldDB" id="A0A368W7Y4"/>
<dbReference type="InterPro" id="IPR024987">
    <property type="entry name" value="DUF3889"/>
</dbReference>
<keyword evidence="3" id="KW-1185">Reference proteome</keyword>